<organism evidence="3 4">
    <name type="scientific">Cryobacterium gelidum</name>
    <dbReference type="NCBI Taxonomy" id="1259164"/>
    <lineage>
        <taxon>Bacteria</taxon>
        <taxon>Bacillati</taxon>
        <taxon>Actinomycetota</taxon>
        <taxon>Actinomycetes</taxon>
        <taxon>Micrococcales</taxon>
        <taxon>Microbacteriaceae</taxon>
        <taxon>Cryobacterium</taxon>
    </lineage>
</organism>
<gene>
    <name evidence="3" type="ORF">E3T50_05420</name>
</gene>
<sequence>MNKKNILLASAAGVALVLGGAGLALAATNLGDNDGPLSGETLDRASNAALAEVGPGTVSSAERNDDGGSAYDLAVRLDNGTEVDLELNDAFDVVWVGDYDNTSDDSSNNSEAAPSPSATADASAADQAASERASAEAAALVAVGNGRVTDFDRDEDWDHVYEVEVTLDDGTDRDVELDAGFVVVRIDDVQQ</sequence>
<evidence type="ECO:0000256" key="2">
    <source>
        <dbReference type="SAM" id="SignalP"/>
    </source>
</evidence>
<dbReference type="RefSeq" id="WP_134460343.1">
    <property type="nucleotide sequence ID" value="NZ_SOHL01000009.1"/>
</dbReference>
<keyword evidence="2" id="KW-0732">Signal</keyword>
<dbReference type="Proteomes" id="UP000297983">
    <property type="component" value="Unassembled WGS sequence"/>
</dbReference>
<name>A0A4R9AXA7_9MICO</name>
<evidence type="ECO:0000313" key="3">
    <source>
        <dbReference type="EMBL" id="TFD72307.1"/>
    </source>
</evidence>
<comment type="caution">
    <text evidence="3">The sequence shown here is derived from an EMBL/GenBank/DDBJ whole genome shotgun (WGS) entry which is preliminary data.</text>
</comment>
<proteinExistence type="predicted"/>
<feature type="signal peptide" evidence="2">
    <location>
        <begin position="1"/>
        <end position="26"/>
    </location>
</feature>
<dbReference type="AlphaFoldDB" id="A0A4R9AXA7"/>
<dbReference type="Gene3D" id="3.30.505.20">
    <property type="match status" value="2"/>
</dbReference>
<feature type="region of interest" description="Disordered" evidence="1">
    <location>
        <begin position="101"/>
        <end position="131"/>
    </location>
</feature>
<accession>A0A4R9AXA7</accession>
<feature type="chain" id="PRO_5020407589" description="PepSY domain-containing protein" evidence="2">
    <location>
        <begin position="27"/>
        <end position="191"/>
    </location>
</feature>
<evidence type="ECO:0000256" key="1">
    <source>
        <dbReference type="SAM" id="MobiDB-lite"/>
    </source>
</evidence>
<feature type="compositionally biased region" description="Low complexity" evidence="1">
    <location>
        <begin position="104"/>
        <end position="131"/>
    </location>
</feature>
<keyword evidence="4" id="KW-1185">Reference proteome</keyword>
<protein>
    <recommendedName>
        <fullName evidence="5">PepSY domain-containing protein</fullName>
    </recommendedName>
</protein>
<evidence type="ECO:0008006" key="5">
    <source>
        <dbReference type="Google" id="ProtNLM"/>
    </source>
</evidence>
<evidence type="ECO:0000313" key="4">
    <source>
        <dbReference type="Proteomes" id="UP000297983"/>
    </source>
</evidence>
<reference evidence="3 4" key="1">
    <citation type="submission" date="2019-03" db="EMBL/GenBank/DDBJ databases">
        <title>Genomics of glacier-inhabiting Cryobacterium strains.</title>
        <authorList>
            <person name="Liu Q."/>
            <person name="Xin Y.-H."/>
        </authorList>
    </citation>
    <scope>NUCLEOTIDE SEQUENCE [LARGE SCALE GENOMIC DNA]</scope>
    <source>
        <strain evidence="3 4">Hz16</strain>
    </source>
</reference>
<dbReference type="EMBL" id="SOHL01000009">
    <property type="protein sequence ID" value="TFD72307.1"/>
    <property type="molecule type" value="Genomic_DNA"/>
</dbReference>